<dbReference type="EMBL" id="WVQY01000001">
    <property type="protein sequence ID" value="NOD29275.1"/>
    <property type="molecule type" value="Genomic_DNA"/>
</dbReference>
<feature type="domain" description="Extensin-like C-terminal" evidence="2">
    <location>
        <begin position="100"/>
        <end position="257"/>
    </location>
</feature>
<reference evidence="3 4" key="1">
    <citation type="submission" date="2019-12" db="EMBL/GenBank/DDBJ databases">
        <title>Ruegeria JWLKs population differentiation of coral mucus and skeleton niches.</title>
        <authorList>
            <person name="Luo D."/>
        </authorList>
    </citation>
    <scope>NUCLEOTIDE SEQUENCE [LARGE SCALE GENOMIC DNA]</scope>
    <source>
        <strain evidence="3 4">HKCCD6238</strain>
    </source>
</reference>
<accession>A0ABX1W821</accession>
<dbReference type="Proteomes" id="UP000599383">
    <property type="component" value="Unassembled WGS sequence"/>
</dbReference>
<evidence type="ECO:0000259" key="2">
    <source>
        <dbReference type="Pfam" id="PF06904"/>
    </source>
</evidence>
<evidence type="ECO:0000256" key="1">
    <source>
        <dbReference type="SAM" id="SignalP"/>
    </source>
</evidence>
<proteinExistence type="predicted"/>
<name>A0ABX1W821_9RHOB</name>
<protein>
    <recommendedName>
        <fullName evidence="2">Extensin-like C-terminal domain-containing protein</fullName>
    </recommendedName>
</protein>
<comment type="caution">
    <text evidence="3">The sequence shown here is derived from an EMBL/GenBank/DDBJ whole genome shotgun (WGS) entry which is preliminary data.</text>
</comment>
<organism evidence="3 4">
    <name type="scientific">Ruegeria atlantica</name>
    <dbReference type="NCBI Taxonomy" id="81569"/>
    <lineage>
        <taxon>Bacteria</taxon>
        <taxon>Pseudomonadati</taxon>
        <taxon>Pseudomonadota</taxon>
        <taxon>Alphaproteobacteria</taxon>
        <taxon>Rhodobacterales</taxon>
        <taxon>Roseobacteraceae</taxon>
        <taxon>Ruegeria</taxon>
    </lineage>
</organism>
<dbReference type="Pfam" id="PF06904">
    <property type="entry name" value="Extensin-like_C"/>
    <property type="match status" value="1"/>
</dbReference>
<gene>
    <name evidence="3" type="ORF">GS617_03230</name>
</gene>
<dbReference type="InterPro" id="IPR009683">
    <property type="entry name" value="Extensin-like_C"/>
</dbReference>
<sequence>MSMKQVLLTVLFLCQSAAFASAEPACAEARPASDLTAPELTGEETAEDADPTVTVEPAVLVSRRPALRPCKFRQFEAGRERMQARGAVCGDWTILGETRKPVAGKARGCGITNPVRVYKISDIALSQFSLMDCQTAVTLKTWIENTAKPAFADMGGGLKGMRIVGHYACKTQNNQPRSRISEHARGRAIDISTFVLKDGTQITVRDGWNNAQGAVLRKLHDGACGIFGTVLGPDADRYHVGHFHFDTARRKGAPVCR</sequence>
<evidence type="ECO:0000313" key="3">
    <source>
        <dbReference type="EMBL" id="NOD29275.1"/>
    </source>
</evidence>
<feature type="signal peptide" evidence="1">
    <location>
        <begin position="1"/>
        <end position="22"/>
    </location>
</feature>
<keyword evidence="1" id="KW-0732">Signal</keyword>
<keyword evidence="4" id="KW-1185">Reference proteome</keyword>
<feature type="chain" id="PRO_5046128932" description="Extensin-like C-terminal domain-containing protein" evidence="1">
    <location>
        <begin position="23"/>
        <end position="257"/>
    </location>
</feature>
<evidence type="ECO:0000313" key="4">
    <source>
        <dbReference type="Proteomes" id="UP000599383"/>
    </source>
</evidence>